<dbReference type="STRING" id="1123357.SAMN02745244_00588"/>
<dbReference type="Proteomes" id="UP000184512">
    <property type="component" value="Unassembled WGS sequence"/>
</dbReference>
<reference evidence="1 2" key="1">
    <citation type="submission" date="2016-11" db="EMBL/GenBank/DDBJ databases">
        <authorList>
            <person name="Jaros S."/>
            <person name="Januszkiewicz K."/>
            <person name="Wedrychowicz H."/>
        </authorList>
    </citation>
    <scope>NUCLEOTIDE SEQUENCE [LARGE SCALE GENOMIC DNA]</scope>
    <source>
        <strain evidence="1 2">DSM 12906</strain>
    </source>
</reference>
<dbReference type="RefSeq" id="WP_073186060.1">
    <property type="nucleotide sequence ID" value="NZ_FQZG01000008.1"/>
</dbReference>
<evidence type="ECO:0000313" key="2">
    <source>
        <dbReference type="Proteomes" id="UP000184512"/>
    </source>
</evidence>
<dbReference type="OrthoDB" id="3720765at2"/>
<protein>
    <submittedName>
        <fullName evidence="1">Uncharacterized protein</fullName>
    </submittedName>
</protein>
<name>A0A1M6C250_9ACTN</name>
<dbReference type="AlphaFoldDB" id="A0A1M6C250"/>
<proteinExistence type="predicted"/>
<accession>A0A1M6C250</accession>
<sequence length="430" mass="46202">MSIELVGSVSEHFESRLLPDGIEITGSGRLHKLAITFPGWLTPRVAGESVGVDIEHEEGVTARVRFRSGQRLRVEISVESDSDDLVVVPGPVMAVSGPRPAVSWFAGASGEIVLPSEEGPGLLTQRRGLSTPGEGSGVGYPLEAELTLRARHTLSAAWTYEAYQGDLLDVPSEPSWLPWVRYVERGYAVEVVAPDGVVTVEDRTRVEEVDDEFEVYPPEGLTTVGLWGPGGQTLFEVGSYRPLSGLRAMLVREQSNDDAWCYVALRHLLETSVDDRILDRVDFLLGGMEESPTAWSAVACHLATRLGLPLAEQARESATTVLSRGLVDDVLLLAVHQVAPVDLAAGAWPVGDFDRLGVEAVAALGYGRISTDERVERGRDVAVAKLFAAGLGESERGLHAAACAQVAEARKLSALSVRPNSNDVAWLSVP</sequence>
<organism evidence="1 2">
    <name type="scientific">Tessaracoccus bendigoensis DSM 12906</name>
    <dbReference type="NCBI Taxonomy" id="1123357"/>
    <lineage>
        <taxon>Bacteria</taxon>
        <taxon>Bacillati</taxon>
        <taxon>Actinomycetota</taxon>
        <taxon>Actinomycetes</taxon>
        <taxon>Propionibacteriales</taxon>
        <taxon>Propionibacteriaceae</taxon>
        <taxon>Tessaracoccus</taxon>
    </lineage>
</organism>
<evidence type="ECO:0000313" key="1">
    <source>
        <dbReference type="EMBL" id="SHI55033.1"/>
    </source>
</evidence>
<keyword evidence="2" id="KW-1185">Reference proteome</keyword>
<dbReference type="EMBL" id="FQZG01000008">
    <property type="protein sequence ID" value="SHI55033.1"/>
    <property type="molecule type" value="Genomic_DNA"/>
</dbReference>
<gene>
    <name evidence="1" type="ORF">SAMN02745244_00588</name>
</gene>